<name>A0A089ZI28_METFO</name>
<proteinExistence type="predicted"/>
<dbReference type="PANTHER" id="PTHR37953">
    <property type="entry name" value="UPF0127 PROTEIN MJ1496"/>
    <property type="match status" value="1"/>
</dbReference>
<sequence>MAGSEKSSYVFLVNKTKATNLGNADVANSFFSRFKGLMMVKNLERGLILKLPSDRSRRASAIHMFFMRIPLDVIFADSEKKVVDIVTLDPWTTYTPVAPARYVIELEKGKLKESNTEIGDELDFTCEQA</sequence>
<reference evidence="2" key="2">
    <citation type="submission" date="2014-09" db="EMBL/GenBank/DDBJ databases">
        <authorList>
            <person name="Bishop-Lilly K.A."/>
            <person name="Broomall S.M."/>
            <person name="Chain P.S."/>
            <person name="Chertkov O."/>
            <person name="Coyne S.R."/>
            <person name="Daligault H.E."/>
            <person name="Davenport K.W."/>
            <person name="Erkkila T."/>
            <person name="Frey K.G."/>
            <person name="Gibbons H.S."/>
            <person name="Gu W."/>
            <person name="Jaissle J."/>
            <person name="Johnson S.L."/>
            <person name="Koroleva G.I."/>
            <person name="Ladner J.T."/>
            <person name="Lo C.-C."/>
            <person name="Minogue T.D."/>
            <person name="Munk C."/>
            <person name="Palacios G.F."/>
            <person name="Redden C.L."/>
            <person name="Rosenzweig C.N."/>
            <person name="Scholz M.B."/>
            <person name="Teshima H."/>
            <person name="Xu Y."/>
        </authorList>
    </citation>
    <scope>NUCLEOTIDE SEQUENCE</scope>
    <source>
        <strain evidence="2">Mb9</strain>
    </source>
</reference>
<dbReference type="Pfam" id="PF02643">
    <property type="entry name" value="DUF192"/>
    <property type="match status" value="1"/>
</dbReference>
<gene>
    <name evidence="1" type="ORF">BRM9_2305</name>
    <name evidence="3" type="ORF">ISP06_06410</name>
    <name evidence="2" type="ORF">MB9_2343</name>
</gene>
<dbReference type="InterPro" id="IPR003795">
    <property type="entry name" value="DUF192"/>
</dbReference>
<protein>
    <submittedName>
        <fullName evidence="3">DUF192 domain-containing protein</fullName>
    </submittedName>
</protein>
<dbReference type="PANTHER" id="PTHR37953:SF1">
    <property type="entry name" value="UPF0127 PROTEIN MJ1496"/>
    <property type="match status" value="1"/>
</dbReference>
<dbReference type="AlphaFoldDB" id="A0A089ZI28"/>
<evidence type="ECO:0000313" key="2">
    <source>
        <dbReference type="EMBL" id="CEL25954.1"/>
    </source>
</evidence>
<accession>A0A089ZI28</accession>
<evidence type="ECO:0000313" key="5">
    <source>
        <dbReference type="Proteomes" id="UP000062768"/>
    </source>
</evidence>
<dbReference type="Proteomes" id="UP000606900">
    <property type="component" value="Unassembled WGS sequence"/>
</dbReference>
<evidence type="ECO:0000313" key="4">
    <source>
        <dbReference type="Proteomes" id="UP000029661"/>
    </source>
</evidence>
<dbReference type="OrthoDB" id="64208at2157"/>
<keyword evidence="5" id="KW-1185">Reference proteome</keyword>
<evidence type="ECO:0000313" key="3">
    <source>
        <dbReference type="EMBL" id="MBF4475088.1"/>
    </source>
</evidence>
<dbReference type="Proteomes" id="UP000029661">
    <property type="component" value="Chromosome"/>
</dbReference>
<reference evidence="3" key="3">
    <citation type="submission" date="2020-10" db="EMBL/GenBank/DDBJ databases">
        <title>Dehalococcoides mccartyi of a TCE/Cr reducing biochatode.</title>
        <authorList>
            <person name="Matturro B."/>
        </authorList>
    </citation>
    <scope>NUCLEOTIDE SEQUENCE</scope>
    <source>
        <strain evidence="3">Bin2</strain>
    </source>
</reference>
<dbReference type="PATRIC" id="fig|2162.10.peg.2413"/>
<dbReference type="Proteomes" id="UP000062768">
    <property type="component" value="Chromosome I"/>
</dbReference>
<organism evidence="1 4">
    <name type="scientific">Methanobacterium formicicum</name>
    <dbReference type="NCBI Taxonomy" id="2162"/>
    <lineage>
        <taxon>Archaea</taxon>
        <taxon>Methanobacteriati</taxon>
        <taxon>Methanobacteriota</taxon>
        <taxon>Methanomada group</taxon>
        <taxon>Methanobacteria</taxon>
        <taxon>Methanobacteriales</taxon>
        <taxon>Methanobacteriaceae</taxon>
        <taxon>Methanobacterium</taxon>
    </lineage>
</organism>
<dbReference type="EMBL" id="CP006933">
    <property type="protein sequence ID" value="AIS33105.1"/>
    <property type="molecule type" value="Genomic_DNA"/>
</dbReference>
<evidence type="ECO:0000313" key="1">
    <source>
        <dbReference type="EMBL" id="AIS33105.1"/>
    </source>
</evidence>
<dbReference type="GeneID" id="82850198"/>
<dbReference type="STRING" id="2162.BRM9_2305"/>
<dbReference type="KEGG" id="mfc:BRM9_2305"/>
<dbReference type="EMBL" id="JADIIL010000023">
    <property type="protein sequence ID" value="MBF4475088.1"/>
    <property type="molecule type" value="Genomic_DNA"/>
</dbReference>
<dbReference type="RefSeq" id="WP_048085819.1">
    <property type="nucleotide sequence ID" value="NZ_CP006933.1"/>
</dbReference>
<dbReference type="EMBL" id="LN734822">
    <property type="protein sequence ID" value="CEL25954.1"/>
    <property type="molecule type" value="Genomic_DNA"/>
</dbReference>
<dbReference type="InterPro" id="IPR038695">
    <property type="entry name" value="Saro_0823-like_sf"/>
</dbReference>
<dbReference type="Gene3D" id="2.60.120.1140">
    <property type="entry name" value="Protein of unknown function DUF192"/>
    <property type="match status" value="1"/>
</dbReference>
<reference evidence="1" key="1">
    <citation type="submission" date="2013-12" db="EMBL/GenBank/DDBJ databases">
        <title>The complete genome sequence of Methanobacterium sp. BRM9.</title>
        <authorList>
            <consortium name="Pastoral Greenhouse Gas Research Consortium"/>
            <person name="Kelly W.J."/>
            <person name="Leahy S.C."/>
            <person name="Perry R."/>
            <person name="Li D."/>
            <person name="Altermann E."/>
            <person name="Lambie S.C."/>
            <person name="Attwood G.T."/>
        </authorList>
    </citation>
    <scope>NUCLEOTIDE SEQUENCE [LARGE SCALE GENOMIC DNA]</scope>
    <source>
        <strain evidence="1">BRM9</strain>
    </source>
</reference>